<protein>
    <submittedName>
        <fullName evidence="6">Metallo-beta-lactamase</fullName>
    </submittedName>
</protein>
<keyword evidence="3" id="KW-0378">Hydrolase</keyword>
<evidence type="ECO:0000256" key="3">
    <source>
        <dbReference type="ARBA" id="ARBA00022801"/>
    </source>
</evidence>
<evidence type="ECO:0000313" key="7">
    <source>
        <dbReference type="Proteomes" id="UP000032046"/>
    </source>
</evidence>
<dbReference type="InterPro" id="IPR051453">
    <property type="entry name" value="MBL_Glyoxalase_II"/>
</dbReference>
<dbReference type="PANTHER" id="PTHR46233">
    <property type="entry name" value="HYDROXYACYLGLUTATHIONE HYDROLASE GLOC"/>
    <property type="match status" value="1"/>
</dbReference>
<dbReference type="GO" id="GO:0016787">
    <property type="term" value="F:hydrolase activity"/>
    <property type="evidence" value="ECO:0007669"/>
    <property type="project" value="UniProtKB-KW"/>
</dbReference>
<dbReference type="STRING" id="1602171.ST44_00270"/>
<keyword evidence="4" id="KW-0862">Zinc</keyword>
<dbReference type="RefSeq" id="WP_022317003.1">
    <property type="nucleotide sequence ID" value="NZ_DBEXRU010000149.1"/>
</dbReference>
<dbReference type="GO" id="GO:0046872">
    <property type="term" value="F:metal ion binding"/>
    <property type="evidence" value="ECO:0007669"/>
    <property type="project" value="UniProtKB-KW"/>
</dbReference>
<dbReference type="SUPFAM" id="SSF56281">
    <property type="entry name" value="Metallo-hydrolase/oxidoreductase"/>
    <property type="match status" value="1"/>
</dbReference>
<evidence type="ECO:0000256" key="1">
    <source>
        <dbReference type="ARBA" id="ARBA00001947"/>
    </source>
</evidence>
<dbReference type="Gene3D" id="3.60.15.10">
    <property type="entry name" value="Ribonuclease Z/Hydroxyacylglutathione hydrolase-like"/>
    <property type="match status" value="1"/>
</dbReference>
<organism evidence="6 7">
    <name type="scientific">Prevotella pectinovora</name>
    <dbReference type="NCBI Taxonomy" id="1602169"/>
    <lineage>
        <taxon>Bacteria</taxon>
        <taxon>Pseudomonadati</taxon>
        <taxon>Bacteroidota</taxon>
        <taxon>Bacteroidia</taxon>
        <taxon>Bacteroidales</taxon>
        <taxon>Prevotellaceae</taxon>
        <taxon>Prevotella</taxon>
    </lineage>
</organism>
<dbReference type="Proteomes" id="UP000032046">
    <property type="component" value="Unassembled WGS sequence"/>
</dbReference>
<dbReference type="AlphaFoldDB" id="A0A0D0HFX2"/>
<dbReference type="Pfam" id="PF00753">
    <property type="entry name" value="Lactamase_B"/>
    <property type="match status" value="1"/>
</dbReference>
<evidence type="ECO:0000256" key="2">
    <source>
        <dbReference type="ARBA" id="ARBA00022723"/>
    </source>
</evidence>
<dbReference type="PANTHER" id="PTHR46233:SF3">
    <property type="entry name" value="HYDROXYACYLGLUTATHIONE HYDROLASE GLOC"/>
    <property type="match status" value="1"/>
</dbReference>
<name>A0A0D0HFX2_9BACT</name>
<dbReference type="OrthoDB" id="9802248at2"/>
<keyword evidence="7" id="KW-1185">Reference proteome</keyword>
<dbReference type="CDD" id="cd06262">
    <property type="entry name" value="metallo-hydrolase-like_MBL-fold"/>
    <property type="match status" value="1"/>
</dbReference>
<dbReference type="GeneID" id="93483753"/>
<accession>A0A0D0HFX2</accession>
<sequence>MLNIQRFECNMFQENCYVVSDDTKECVIIDCGALHPEERKAMERYISDNGLTPKRLVSTHGHIDHNFGNRFAEDTYGLKPEVSIHDSQLIENLPAQASALIGMTYREEPAEVKNYFDEGEVIKFGNHALDVISTPGHSPGSVVLYSKDENVAFTGDTLFRLSIGRTDFQLGSYQDMMKSLKKLSSLLPADCIILPGHGEQTTMGFETAHNPYFK</sequence>
<evidence type="ECO:0000256" key="4">
    <source>
        <dbReference type="ARBA" id="ARBA00022833"/>
    </source>
</evidence>
<evidence type="ECO:0000313" key="6">
    <source>
        <dbReference type="EMBL" id="KIP64875.1"/>
    </source>
</evidence>
<dbReference type="EMBL" id="JXQK01000008">
    <property type="protein sequence ID" value="KIP64875.1"/>
    <property type="molecule type" value="Genomic_DNA"/>
</dbReference>
<evidence type="ECO:0000259" key="5">
    <source>
        <dbReference type="SMART" id="SM00849"/>
    </source>
</evidence>
<dbReference type="InterPro" id="IPR036866">
    <property type="entry name" value="RibonucZ/Hydroxyglut_hydro"/>
</dbReference>
<dbReference type="SMART" id="SM00849">
    <property type="entry name" value="Lactamase_B"/>
    <property type="match status" value="1"/>
</dbReference>
<reference evidence="6 7" key="1">
    <citation type="submission" date="2015-01" db="EMBL/GenBank/DDBJ databases">
        <title>Comparative genomics of non-oral Prevotella species.</title>
        <authorList>
            <person name="Accetto T."/>
            <person name="Nograsek B."/>
            <person name="Avgustin G."/>
        </authorList>
    </citation>
    <scope>NUCLEOTIDE SEQUENCE [LARGE SCALE GENOMIC DNA]</scope>
    <source>
        <strain evidence="6 7">P5-119</strain>
    </source>
</reference>
<proteinExistence type="predicted"/>
<gene>
    <name evidence="6" type="ORF">ST44_00270</name>
</gene>
<comment type="caution">
    <text evidence="6">The sequence shown here is derived from an EMBL/GenBank/DDBJ whole genome shotgun (WGS) entry which is preliminary data.</text>
</comment>
<feature type="domain" description="Metallo-beta-lactamase" evidence="5">
    <location>
        <begin position="13"/>
        <end position="197"/>
    </location>
</feature>
<comment type="cofactor">
    <cofactor evidence="1">
        <name>Zn(2+)</name>
        <dbReference type="ChEBI" id="CHEBI:29105"/>
    </cofactor>
</comment>
<dbReference type="InterPro" id="IPR001279">
    <property type="entry name" value="Metallo-B-lactamas"/>
</dbReference>
<keyword evidence="2" id="KW-0479">Metal-binding</keyword>